<protein>
    <recommendedName>
        <fullName evidence="4">DNA replication and repair protein RecF</fullName>
    </recommendedName>
</protein>
<dbReference type="AlphaFoldDB" id="A0A0M0BP38"/>
<keyword evidence="1" id="KW-0175">Coiled coil</keyword>
<dbReference type="PANTHER" id="PTHR32114">
    <property type="entry name" value="ABC TRANSPORTER ABCH.3"/>
    <property type="match status" value="1"/>
</dbReference>
<evidence type="ECO:0008006" key="4">
    <source>
        <dbReference type="Google" id="ProtNLM"/>
    </source>
</evidence>
<gene>
    <name evidence="2" type="ORF">AC482_04505</name>
</gene>
<dbReference type="EMBL" id="LFWZ01000038">
    <property type="protein sequence ID" value="KON30189.1"/>
    <property type="molecule type" value="Genomic_DNA"/>
</dbReference>
<dbReference type="Gene3D" id="3.40.50.300">
    <property type="entry name" value="P-loop containing nucleotide triphosphate hydrolases"/>
    <property type="match status" value="1"/>
</dbReference>
<name>A0A0M0BP38_9ARCH</name>
<sequence length="219" mass="25317">MLRSNLQNLSEVIAYLKDEERVETAEKELPTVEKQIQDLKAREVSLRFLAAGLESIRRLTVTYEKDASITQLKKLEDEINYYYTKIQGHPHFNRLKVKIEKEDPLIFSFRATSDQEDTYIPTRFSTSQLNTAALSIFMSNSSQQAGKLPIMILDDPTQNMDPAHKEAFAKLVATLPPRHQVIVATEDDETRRFLEKHCKDIKTYELRNWTTDGPEIRAT</sequence>
<dbReference type="SUPFAM" id="SSF52540">
    <property type="entry name" value="P-loop containing nucleoside triphosphate hydrolases"/>
    <property type="match status" value="1"/>
</dbReference>
<evidence type="ECO:0000256" key="1">
    <source>
        <dbReference type="ARBA" id="ARBA00023054"/>
    </source>
</evidence>
<dbReference type="PANTHER" id="PTHR32114:SF2">
    <property type="entry name" value="ABC TRANSPORTER ABCH.3"/>
    <property type="match status" value="1"/>
</dbReference>
<evidence type="ECO:0000313" key="2">
    <source>
        <dbReference type="EMBL" id="KON30189.1"/>
    </source>
</evidence>
<organism evidence="2 3">
    <name type="scientific">miscellaneous Crenarchaeota group-15 archaeon DG-45</name>
    <dbReference type="NCBI Taxonomy" id="1685127"/>
    <lineage>
        <taxon>Archaea</taxon>
        <taxon>Candidatus Bathyarchaeota</taxon>
        <taxon>MCG-15</taxon>
    </lineage>
</organism>
<comment type="caution">
    <text evidence="2">The sequence shown here is derived from an EMBL/GenBank/DDBJ whole genome shotgun (WGS) entry which is preliminary data.</text>
</comment>
<dbReference type="Proteomes" id="UP000037210">
    <property type="component" value="Unassembled WGS sequence"/>
</dbReference>
<dbReference type="InterPro" id="IPR027417">
    <property type="entry name" value="P-loop_NTPase"/>
</dbReference>
<accession>A0A0M0BP38</accession>
<proteinExistence type="predicted"/>
<evidence type="ECO:0000313" key="3">
    <source>
        <dbReference type="Proteomes" id="UP000037210"/>
    </source>
</evidence>
<dbReference type="CDD" id="cd00267">
    <property type="entry name" value="ABC_ATPase"/>
    <property type="match status" value="1"/>
</dbReference>
<reference evidence="2 3" key="1">
    <citation type="submission" date="2015-06" db="EMBL/GenBank/DDBJ databases">
        <title>New insights into the roles of widespread benthic archaea in carbon and nitrogen cycling.</title>
        <authorList>
            <person name="Lazar C.S."/>
            <person name="Baker B.J."/>
            <person name="Seitz K.W."/>
            <person name="Hyde A.S."/>
            <person name="Dick G.J."/>
            <person name="Hinrichs K.-U."/>
            <person name="Teske A.P."/>
        </authorList>
    </citation>
    <scope>NUCLEOTIDE SEQUENCE [LARGE SCALE GENOMIC DNA]</scope>
    <source>
        <strain evidence="2">DG-45</strain>
    </source>
</reference>